<accession>A0A1G2T577</accession>
<sequence length="156" mass="17975">MPQPSFKIEWDAHEYEHKERSADWFWAVGIISVSVAIAAVIFGNIILGILILISVFTLSLFASRPPSTLHVIVDEKGISRGKVRYPYQTLQSFWIDTEHSHKKIILRSEKLLMPLVIVPLGDEVEVEQLYENLSQFLPEEFHSLPLIERILEYLGF</sequence>
<evidence type="ECO:0000256" key="1">
    <source>
        <dbReference type="SAM" id="Phobius"/>
    </source>
</evidence>
<comment type="caution">
    <text evidence="2">The sequence shown here is derived from an EMBL/GenBank/DDBJ whole genome shotgun (WGS) entry which is preliminary data.</text>
</comment>
<feature type="transmembrane region" description="Helical" evidence="1">
    <location>
        <begin position="24"/>
        <end position="57"/>
    </location>
</feature>
<evidence type="ECO:0000313" key="3">
    <source>
        <dbReference type="Proteomes" id="UP000177746"/>
    </source>
</evidence>
<reference evidence="2 3" key="1">
    <citation type="journal article" date="2016" name="Nat. Commun.">
        <title>Thousands of microbial genomes shed light on interconnected biogeochemical processes in an aquifer system.</title>
        <authorList>
            <person name="Anantharaman K."/>
            <person name="Brown C.T."/>
            <person name="Hug L.A."/>
            <person name="Sharon I."/>
            <person name="Castelle C.J."/>
            <person name="Probst A.J."/>
            <person name="Thomas B.C."/>
            <person name="Singh A."/>
            <person name="Wilkins M.J."/>
            <person name="Karaoz U."/>
            <person name="Brodie E.L."/>
            <person name="Williams K.H."/>
            <person name="Hubbard S.S."/>
            <person name="Banfield J.F."/>
        </authorList>
    </citation>
    <scope>NUCLEOTIDE SEQUENCE [LARGE SCALE GENOMIC DNA]</scope>
</reference>
<evidence type="ECO:0000313" key="2">
    <source>
        <dbReference type="EMBL" id="OHA92446.1"/>
    </source>
</evidence>
<keyword evidence="1" id="KW-0472">Membrane</keyword>
<dbReference type="Proteomes" id="UP000177746">
    <property type="component" value="Unassembled WGS sequence"/>
</dbReference>
<gene>
    <name evidence="2" type="ORF">A2665_00445</name>
</gene>
<dbReference type="EMBL" id="MHVI01000007">
    <property type="protein sequence ID" value="OHA92446.1"/>
    <property type="molecule type" value="Genomic_DNA"/>
</dbReference>
<keyword evidence="1" id="KW-0812">Transmembrane</keyword>
<dbReference type="AlphaFoldDB" id="A0A1G2T577"/>
<keyword evidence="1" id="KW-1133">Transmembrane helix</keyword>
<organism evidence="2 3">
    <name type="scientific">Candidatus Zambryskibacteria bacterium RIFCSPHIGHO2_01_FULL_46_30</name>
    <dbReference type="NCBI Taxonomy" id="1802739"/>
    <lineage>
        <taxon>Bacteria</taxon>
        <taxon>Candidatus Zambryskiibacteriota</taxon>
    </lineage>
</organism>
<protein>
    <recommendedName>
        <fullName evidence="4">DUF5673 domain-containing protein</fullName>
    </recommendedName>
</protein>
<name>A0A1G2T577_9BACT</name>
<proteinExistence type="predicted"/>
<evidence type="ECO:0008006" key="4">
    <source>
        <dbReference type="Google" id="ProtNLM"/>
    </source>
</evidence>